<feature type="compositionally biased region" description="Basic and acidic residues" evidence="1">
    <location>
        <begin position="87"/>
        <end position="97"/>
    </location>
</feature>
<accession>A0AAV7QAL7</accession>
<gene>
    <name evidence="2" type="ORF">NDU88_004005</name>
</gene>
<proteinExistence type="predicted"/>
<evidence type="ECO:0000313" key="3">
    <source>
        <dbReference type="Proteomes" id="UP001066276"/>
    </source>
</evidence>
<dbReference type="AlphaFoldDB" id="A0AAV7QAL7"/>
<dbReference type="EMBL" id="JANPWB010000010">
    <property type="protein sequence ID" value="KAJ1137607.1"/>
    <property type="molecule type" value="Genomic_DNA"/>
</dbReference>
<protein>
    <submittedName>
        <fullName evidence="2">Uncharacterized protein</fullName>
    </submittedName>
</protein>
<sequence>MRGSEGHGDKRGEGKNAWGMEHEQMGEYRVREGRWVRRENETGRRRVTRGHVQPGEGAGTAREKSFSDGETGTVRAAEGAQTEEEEIHQKIVIDKCGSKSHRGRGGRAERERGRGEGMEAKAADVRSF</sequence>
<feature type="region of interest" description="Disordered" evidence="1">
    <location>
        <begin position="1"/>
        <end position="24"/>
    </location>
</feature>
<name>A0AAV7QAL7_PLEWA</name>
<evidence type="ECO:0000256" key="1">
    <source>
        <dbReference type="SAM" id="MobiDB-lite"/>
    </source>
</evidence>
<organism evidence="2 3">
    <name type="scientific">Pleurodeles waltl</name>
    <name type="common">Iberian ribbed newt</name>
    <dbReference type="NCBI Taxonomy" id="8319"/>
    <lineage>
        <taxon>Eukaryota</taxon>
        <taxon>Metazoa</taxon>
        <taxon>Chordata</taxon>
        <taxon>Craniata</taxon>
        <taxon>Vertebrata</taxon>
        <taxon>Euteleostomi</taxon>
        <taxon>Amphibia</taxon>
        <taxon>Batrachia</taxon>
        <taxon>Caudata</taxon>
        <taxon>Salamandroidea</taxon>
        <taxon>Salamandridae</taxon>
        <taxon>Pleurodelinae</taxon>
        <taxon>Pleurodeles</taxon>
    </lineage>
</organism>
<dbReference type="Proteomes" id="UP001066276">
    <property type="component" value="Chromosome 6"/>
</dbReference>
<keyword evidence="3" id="KW-1185">Reference proteome</keyword>
<feature type="region of interest" description="Disordered" evidence="1">
    <location>
        <begin position="39"/>
        <end position="128"/>
    </location>
</feature>
<comment type="caution">
    <text evidence="2">The sequence shown here is derived from an EMBL/GenBank/DDBJ whole genome shotgun (WGS) entry which is preliminary data.</text>
</comment>
<reference evidence="2" key="1">
    <citation type="journal article" date="2022" name="bioRxiv">
        <title>Sequencing and chromosome-scale assembly of the giantPleurodeles waltlgenome.</title>
        <authorList>
            <person name="Brown T."/>
            <person name="Elewa A."/>
            <person name="Iarovenko S."/>
            <person name="Subramanian E."/>
            <person name="Araus A.J."/>
            <person name="Petzold A."/>
            <person name="Susuki M."/>
            <person name="Suzuki K.-i.T."/>
            <person name="Hayashi T."/>
            <person name="Toyoda A."/>
            <person name="Oliveira C."/>
            <person name="Osipova E."/>
            <person name="Leigh N.D."/>
            <person name="Simon A."/>
            <person name="Yun M.H."/>
        </authorList>
    </citation>
    <scope>NUCLEOTIDE SEQUENCE</scope>
    <source>
        <strain evidence="2">20211129_DDA</strain>
        <tissue evidence="2">Liver</tissue>
    </source>
</reference>
<evidence type="ECO:0000313" key="2">
    <source>
        <dbReference type="EMBL" id="KAJ1137607.1"/>
    </source>
</evidence>
<feature type="compositionally biased region" description="Basic and acidic residues" evidence="1">
    <location>
        <begin position="106"/>
        <end position="128"/>
    </location>
</feature>